<reference evidence="2" key="1">
    <citation type="submission" date="2021-04" db="EMBL/GenBank/DDBJ databases">
        <authorList>
            <person name="Rodrigo-Torres L."/>
            <person name="Arahal R. D."/>
            <person name="Lucena T."/>
        </authorList>
    </citation>
    <scope>NUCLEOTIDE SEQUENCE</scope>
    <source>
        <strain evidence="2">CECT 9275</strain>
    </source>
</reference>
<organism evidence="2 3">
    <name type="scientific">Dyadobacter helix</name>
    <dbReference type="NCBI Taxonomy" id="2822344"/>
    <lineage>
        <taxon>Bacteria</taxon>
        <taxon>Pseudomonadati</taxon>
        <taxon>Bacteroidota</taxon>
        <taxon>Cytophagia</taxon>
        <taxon>Cytophagales</taxon>
        <taxon>Spirosomataceae</taxon>
        <taxon>Dyadobacter</taxon>
    </lineage>
</organism>
<dbReference type="PANTHER" id="PTHR14097">
    <property type="entry name" value="OXIDOREDUCTASE HTATIP2"/>
    <property type="match status" value="1"/>
</dbReference>
<dbReference type="PANTHER" id="PTHR14097:SF7">
    <property type="entry name" value="OXIDOREDUCTASE HTATIP2"/>
    <property type="match status" value="1"/>
</dbReference>
<dbReference type="Pfam" id="PF13460">
    <property type="entry name" value="NAD_binding_10"/>
    <property type="match status" value="1"/>
</dbReference>
<evidence type="ECO:0000313" key="2">
    <source>
        <dbReference type="EMBL" id="CAG4992578.1"/>
    </source>
</evidence>
<dbReference type="GO" id="GO:0005737">
    <property type="term" value="C:cytoplasm"/>
    <property type="evidence" value="ECO:0007669"/>
    <property type="project" value="TreeGrafter"/>
</dbReference>
<dbReference type="Proteomes" id="UP000680038">
    <property type="component" value="Unassembled WGS sequence"/>
</dbReference>
<evidence type="ECO:0000313" key="3">
    <source>
        <dbReference type="Proteomes" id="UP000680038"/>
    </source>
</evidence>
<dbReference type="SUPFAM" id="SSF51735">
    <property type="entry name" value="NAD(P)-binding Rossmann-fold domains"/>
    <property type="match status" value="1"/>
</dbReference>
<evidence type="ECO:0000259" key="1">
    <source>
        <dbReference type="Pfam" id="PF13460"/>
    </source>
</evidence>
<dbReference type="GO" id="GO:0051170">
    <property type="term" value="P:import into nucleus"/>
    <property type="evidence" value="ECO:0007669"/>
    <property type="project" value="TreeGrafter"/>
</dbReference>
<dbReference type="RefSeq" id="WP_215237690.1">
    <property type="nucleotide sequence ID" value="NZ_CAJRAF010000001.1"/>
</dbReference>
<dbReference type="InterPro" id="IPR016040">
    <property type="entry name" value="NAD(P)-bd_dom"/>
</dbReference>
<dbReference type="Gene3D" id="3.40.50.720">
    <property type="entry name" value="NAD(P)-binding Rossmann-like Domain"/>
    <property type="match status" value="1"/>
</dbReference>
<gene>
    <name evidence="2" type="ORF">DYBT9275_00990</name>
</gene>
<dbReference type="InterPro" id="IPR036291">
    <property type="entry name" value="NAD(P)-bd_dom_sf"/>
</dbReference>
<accession>A0A916J9B5</accession>
<name>A0A916J9B5_9BACT</name>
<dbReference type="EMBL" id="CAJRAF010000001">
    <property type="protein sequence ID" value="CAG4992578.1"/>
    <property type="molecule type" value="Genomic_DNA"/>
</dbReference>
<comment type="caution">
    <text evidence="2">The sequence shown here is derived from an EMBL/GenBank/DDBJ whole genome shotgun (WGS) entry which is preliminary data.</text>
</comment>
<dbReference type="AlphaFoldDB" id="A0A916J9B5"/>
<feature type="domain" description="NAD(P)-binding" evidence="1">
    <location>
        <begin position="7"/>
        <end position="154"/>
    </location>
</feature>
<protein>
    <recommendedName>
        <fullName evidence="1">NAD(P)-binding domain-containing protein</fullName>
    </recommendedName>
</protein>
<keyword evidence="3" id="KW-1185">Reference proteome</keyword>
<sequence>MKALIIGATGATGRDLVNILLQDPDYTEIISFVRRSGGITHHKLTEHVIDFRSLEDVSAYIHGDVWFSCFGTTSKAAGSKNEQWRIDYEIPLKFAHIAKRNAVSRTVLLSSFGASSDSGAIYLRIKGQLEEQIASLSFDQYIIFRPGILFRKKSDRTIERLTVGLLSFLNALGLFKKYQALPTTVLAQRMARAPKILADGVHVIELDEILGF</sequence>
<proteinExistence type="predicted"/>